<accession>R7Q177</accession>
<sequence>MEGLVEAIYIDYDGLFVCQERAPIWAQKSMAAICWITRMSIQIVPL</sequence>
<dbReference type="Gramene" id="CDF32377">
    <property type="protein sequence ID" value="CDF32377"/>
    <property type="gene ID" value="CHC_T00008145001"/>
</dbReference>
<keyword evidence="2" id="KW-1185">Reference proteome</keyword>
<dbReference type="KEGG" id="ccp:CHC_T00008145001"/>
<evidence type="ECO:0000313" key="2">
    <source>
        <dbReference type="Proteomes" id="UP000012073"/>
    </source>
</evidence>
<dbReference type="EMBL" id="HG001489">
    <property type="protein sequence ID" value="CDF32377.1"/>
    <property type="molecule type" value="Genomic_DNA"/>
</dbReference>
<reference evidence="2" key="1">
    <citation type="journal article" date="2013" name="Proc. Natl. Acad. Sci. U.S.A.">
        <title>Genome structure and metabolic features in the red seaweed Chondrus crispus shed light on evolution of the Archaeplastida.</title>
        <authorList>
            <person name="Collen J."/>
            <person name="Porcel B."/>
            <person name="Carre W."/>
            <person name="Ball S.G."/>
            <person name="Chaparro C."/>
            <person name="Tonon T."/>
            <person name="Barbeyron T."/>
            <person name="Michel G."/>
            <person name="Noel B."/>
            <person name="Valentin K."/>
            <person name="Elias M."/>
            <person name="Artiguenave F."/>
            <person name="Arun A."/>
            <person name="Aury J.M."/>
            <person name="Barbosa-Neto J.F."/>
            <person name="Bothwell J.H."/>
            <person name="Bouget F.Y."/>
            <person name="Brillet L."/>
            <person name="Cabello-Hurtado F."/>
            <person name="Capella-Gutierrez S."/>
            <person name="Charrier B."/>
            <person name="Cladiere L."/>
            <person name="Cock J.M."/>
            <person name="Coelho S.M."/>
            <person name="Colleoni C."/>
            <person name="Czjzek M."/>
            <person name="Da Silva C."/>
            <person name="Delage L."/>
            <person name="Denoeud F."/>
            <person name="Deschamps P."/>
            <person name="Dittami S.M."/>
            <person name="Gabaldon T."/>
            <person name="Gachon C.M."/>
            <person name="Groisillier A."/>
            <person name="Herve C."/>
            <person name="Jabbari K."/>
            <person name="Katinka M."/>
            <person name="Kloareg B."/>
            <person name="Kowalczyk N."/>
            <person name="Labadie K."/>
            <person name="Leblanc C."/>
            <person name="Lopez P.J."/>
            <person name="McLachlan D.H."/>
            <person name="Meslet-Cladiere L."/>
            <person name="Moustafa A."/>
            <person name="Nehr Z."/>
            <person name="Nyvall Collen P."/>
            <person name="Panaud O."/>
            <person name="Partensky F."/>
            <person name="Poulain J."/>
            <person name="Rensing S.A."/>
            <person name="Rousvoal S."/>
            <person name="Samson G."/>
            <person name="Symeonidi A."/>
            <person name="Weissenbach J."/>
            <person name="Zambounis A."/>
            <person name="Wincker P."/>
            <person name="Boyen C."/>
        </authorList>
    </citation>
    <scope>NUCLEOTIDE SEQUENCE [LARGE SCALE GENOMIC DNA]</scope>
    <source>
        <strain evidence="2">cv. Stackhouse</strain>
    </source>
</reference>
<dbReference type="AlphaFoldDB" id="R7Q177"/>
<proteinExistence type="predicted"/>
<protein>
    <submittedName>
        <fullName evidence="1">Uncharacterized protein</fullName>
    </submittedName>
</protein>
<gene>
    <name evidence="1" type="ORF">CHC_T00008145001</name>
</gene>
<dbReference type="Proteomes" id="UP000012073">
    <property type="component" value="Unassembled WGS sequence"/>
</dbReference>
<dbReference type="GeneID" id="17319758"/>
<evidence type="ECO:0000313" key="1">
    <source>
        <dbReference type="EMBL" id="CDF32377.1"/>
    </source>
</evidence>
<organism evidence="1 2">
    <name type="scientific">Chondrus crispus</name>
    <name type="common">Carrageen Irish moss</name>
    <name type="synonym">Polymorpha crispa</name>
    <dbReference type="NCBI Taxonomy" id="2769"/>
    <lineage>
        <taxon>Eukaryota</taxon>
        <taxon>Rhodophyta</taxon>
        <taxon>Florideophyceae</taxon>
        <taxon>Rhodymeniophycidae</taxon>
        <taxon>Gigartinales</taxon>
        <taxon>Gigartinaceae</taxon>
        <taxon>Chondrus</taxon>
    </lineage>
</organism>
<dbReference type="RefSeq" id="XP_005712042.1">
    <property type="nucleotide sequence ID" value="XM_005711985.1"/>
</dbReference>
<name>R7Q177_CHOCR</name>